<dbReference type="Gene3D" id="3.30.560.10">
    <property type="entry name" value="Glucose Oxidase, domain 3"/>
    <property type="match status" value="1"/>
</dbReference>
<comment type="caution">
    <text evidence="2">The sequence shown here is derived from an EMBL/GenBank/DDBJ whole genome shotgun (WGS) entry which is preliminary data.</text>
</comment>
<evidence type="ECO:0000313" key="3">
    <source>
        <dbReference type="Proteomes" id="UP000789901"/>
    </source>
</evidence>
<gene>
    <name evidence="2" type="ORF">GMARGA_LOCUS26344</name>
</gene>
<dbReference type="Gene3D" id="3.50.50.60">
    <property type="entry name" value="FAD/NAD(P)-binding domain"/>
    <property type="match status" value="1"/>
</dbReference>
<name>A0ABN7W5L4_GIGMA</name>
<evidence type="ECO:0000313" key="2">
    <source>
        <dbReference type="EMBL" id="CAG8815647.1"/>
    </source>
</evidence>
<reference evidence="2 3" key="1">
    <citation type="submission" date="2021-06" db="EMBL/GenBank/DDBJ databases">
        <authorList>
            <person name="Kallberg Y."/>
            <person name="Tangrot J."/>
            <person name="Rosling A."/>
        </authorList>
    </citation>
    <scope>NUCLEOTIDE SEQUENCE [LARGE SCALE GENOMIC DNA]</scope>
    <source>
        <strain evidence="2 3">120-4 pot B 10/14</strain>
    </source>
</reference>
<dbReference type="Pfam" id="PF05199">
    <property type="entry name" value="GMC_oxred_C"/>
    <property type="match status" value="1"/>
</dbReference>
<keyword evidence="3" id="KW-1185">Reference proteome</keyword>
<evidence type="ECO:0000259" key="1">
    <source>
        <dbReference type="Pfam" id="PF05199"/>
    </source>
</evidence>
<sequence>MWMDLMHWLSRINSNNSFDQPRIHLNFFEKSGDLYEIISSLKLYHEIFKQLPLSTIYNIKEIGINNNTNGDDISDEDWEKFVLEKSITTFHPSETIKMAPESK</sequence>
<dbReference type="Proteomes" id="UP000789901">
    <property type="component" value="Unassembled WGS sequence"/>
</dbReference>
<feature type="domain" description="Glucose-methanol-choline oxidoreductase C-terminal" evidence="1">
    <location>
        <begin position="11"/>
        <end position="101"/>
    </location>
</feature>
<organism evidence="2 3">
    <name type="scientific">Gigaspora margarita</name>
    <dbReference type="NCBI Taxonomy" id="4874"/>
    <lineage>
        <taxon>Eukaryota</taxon>
        <taxon>Fungi</taxon>
        <taxon>Fungi incertae sedis</taxon>
        <taxon>Mucoromycota</taxon>
        <taxon>Glomeromycotina</taxon>
        <taxon>Glomeromycetes</taxon>
        <taxon>Diversisporales</taxon>
        <taxon>Gigasporaceae</taxon>
        <taxon>Gigaspora</taxon>
    </lineage>
</organism>
<dbReference type="EMBL" id="CAJVQB010030504">
    <property type="protein sequence ID" value="CAG8815647.1"/>
    <property type="molecule type" value="Genomic_DNA"/>
</dbReference>
<dbReference type="SUPFAM" id="SSF54373">
    <property type="entry name" value="FAD-linked reductases, C-terminal domain"/>
    <property type="match status" value="1"/>
</dbReference>
<accession>A0ABN7W5L4</accession>
<feature type="non-terminal residue" evidence="2">
    <location>
        <position position="103"/>
    </location>
</feature>
<dbReference type="InterPro" id="IPR007867">
    <property type="entry name" value="GMC_OxRtase_C"/>
</dbReference>
<protein>
    <submittedName>
        <fullName evidence="2">35572_t:CDS:1</fullName>
    </submittedName>
</protein>
<dbReference type="InterPro" id="IPR036188">
    <property type="entry name" value="FAD/NAD-bd_sf"/>
</dbReference>
<proteinExistence type="predicted"/>